<dbReference type="RefSeq" id="WP_154534347.1">
    <property type="nucleotide sequence ID" value="NZ_VUNG01000021.1"/>
</dbReference>
<dbReference type="AlphaFoldDB" id="A0A7K0KFW9"/>
<name>A0A7K0KFW9_9BACT</name>
<organism evidence="1 2">
    <name type="scientific">Hallella mizrahii</name>
    <dbReference type="NCBI Taxonomy" id="2606637"/>
    <lineage>
        <taxon>Bacteria</taxon>
        <taxon>Pseudomonadati</taxon>
        <taxon>Bacteroidota</taxon>
        <taxon>Bacteroidia</taxon>
        <taxon>Bacteroidales</taxon>
        <taxon>Prevotellaceae</taxon>
        <taxon>Hallella</taxon>
    </lineage>
</organism>
<sequence>MDEERHEEIMNAISNLSAQFSEMLREFKKRGELLHEADDATLSTNDLIDVLGVSKATLNRLRQRRTIPFRYISANQVVYPYRDLVREIMMGRITFKGLSKMDALQRLQAFRETIPLHCITPNNPGNQVEYR</sequence>
<keyword evidence="2" id="KW-1185">Reference proteome</keyword>
<protein>
    <submittedName>
        <fullName evidence="1">Helix-turn-helix domain-containing protein</fullName>
    </submittedName>
</protein>
<dbReference type="EMBL" id="VUNG01000021">
    <property type="protein sequence ID" value="MST84768.1"/>
    <property type="molecule type" value="Genomic_DNA"/>
</dbReference>
<evidence type="ECO:0000313" key="2">
    <source>
        <dbReference type="Proteomes" id="UP000438914"/>
    </source>
</evidence>
<gene>
    <name evidence="1" type="ORF">FYJ73_08835</name>
</gene>
<evidence type="ECO:0000313" key="1">
    <source>
        <dbReference type="EMBL" id="MST84768.1"/>
    </source>
</evidence>
<reference evidence="1 2" key="1">
    <citation type="submission" date="2019-08" db="EMBL/GenBank/DDBJ databases">
        <title>In-depth cultivation of the pig gut microbiome towards novel bacterial diversity and tailored functional studies.</title>
        <authorList>
            <person name="Wylensek D."/>
            <person name="Hitch T.C.A."/>
            <person name="Clavel T."/>
        </authorList>
    </citation>
    <scope>NUCLEOTIDE SEQUENCE [LARGE SCALE GENOMIC DNA]</scope>
    <source>
        <strain evidence="1 2">LKV-178-WT-2A</strain>
    </source>
</reference>
<dbReference type="Proteomes" id="UP000438914">
    <property type="component" value="Unassembled WGS sequence"/>
</dbReference>
<comment type="caution">
    <text evidence="1">The sequence shown here is derived from an EMBL/GenBank/DDBJ whole genome shotgun (WGS) entry which is preliminary data.</text>
</comment>
<proteinExistence type="predicted"/>
<accession>A0A7K0KFW9</accession>